<evidence type="ECO:0000313" key="3">
    <source>
        <dbReference type="Proteomes" id="UP000605259"/>
    </source>
</evidence>
<gene>
    <name evidence="2" type="ORF">GCM10007140_15860</name>
</gene>
<evidence type="ECO:0000313" key="2">
    <source>
        <dbReference type="EMBL" id="GGE66500.1"/>
    </source>
</evidence>
<accession>A0A917AQI1</accession>
<dbReference type="RefSeq" id="WP_188387829.1">
    <property type="nucleotide sequence ID" value="NZ_BMFK01000001.1"/>
</dbReference>
<comment type="caution">
    <text evidence="2">The sequence shown here is derived from an EMBL/GenBank/DDBJ whole genome shotgun (WGS) entry which is preliminary data.</text>
</comment>
<keyword evidence="3" id="KW-1185">Reference proteome</keyword>
<protein>
    <recommendedName>
        <fullName evidence="4">Cytoplasmic protein</fullName>
    </recommendedName>
</protein>
<dbReference type="InterPro" id="IPR025953">
    <property type="entry name" value="YlbD_coat"/>
</dbReference>
<organism evidence="2 3">
    <name type="scientific">Priestia taiwanensis</name>
    <dbReference type="NCBI Taxonomy" id="1347902"/>
    <lineage>
        <taxon>Bacteria</taxon>
        <taxon>Bacillati</taxon>
        <taxon>Bacillota</taxon>
        <taxon>Bacilli</taxon>
        <taxon>Bacillales</taxon>
        <taxon>Bacillaceae</taxon>
        <taxon>Priestia</taxon>
    </lineage>
</organism>
<evidence type="ECO:0008006" key="4">
    <source>
        <dbReference type="Google" id="ProtNLM"/>
    </source>
</evidence>
<proteinExistence type="predicted"/>
<feature type="region of interest" description="Disordered" evidence="1">
    <location>
        <begin position="115"/>
        <end position="135"/>
    </location>
</feature>
<dbReference type="AlphaFoldDB" id="A0A917AQI1"/>
<reference evidence="2" key="1">
    <citation type="journal article" date="2014" name="Int. J. Syst. Evol. Microbiol.">
        <title>Complete genome sequence of Corynebacterium casei LMG S-19264T (=DSM 44701T), isolated from a smear-ripened cheese.</title>
        <authorList>
            <consortium name="US DOE Joint Genome Institute (JGI-PGF)"/>
            <person name="Walter F."/>
            <person name="Albersmeier A."/>
            <person name="Kalinowski J."/>
            <person name="Ruckert C."/>
        </authorList>
    </citation>
    <scope>NUCLEOTIDE SEQUENCE</scope>
    <source>
        <strain evidence="2">CGMCC 1.12698</strain>
    </source>
</reference>
<evidence type="ECO:0000256" key="1">
    <source>
        <dbReference type="SAM" id="MobiDB-lite"/>
    </source>
</evidence>
<dbReference type="EMBL" id="BMFK01000001">
    <property type="protein sequence ID" value="GGE66500.1"/>
    <property type="molecule type" value="Genomic_DNA"/>
</dbReference>
<reference evidence="2" key="2">
    <citation type="submission" date="2020-09" db="EMBL/GenBank/DDBJ databases">
        <authorList>
            <person name="Sun Q."/>
            <person name="Zhou Y."/>
        </authorList>
    </citation>
    <scope>NUCLEOTIDE SEQUENCE</scope>
    <source>
        <strain evidence="2">CGMCC 1.12698</strain>
    </source>
</reference>
<dbReference type="Pfam" id="PF14071">
    <property type="entry name" value="YlbD_coat"/>
    <property type="match status" value="1"/>
</dbReference>
<sequence length="135" mass="15726">MCAKRKDLHPSVQAFKEFVRKHPQLIVDVREGRRTWQTLYEEWYLIGDDDLAWAKFSSRDEEEAEKEAKEENKTLGQIMSFFQNLDMDQVQGQLNNFNHMLGNLQQLVGIFTGSSPTNNETKKAAKPNPFSFQKD</sequence>
<name>A0A917AQI1_9BACI</name>
<dbReference type="Proteomes" id="UP000605259">
    <property type="component" value="Unassembled WGS sequence"/>
</dbReference>